<sequence length="434" mass="48077">MKATDLAPALTAFANAEGGTIVIGLRDGGVEGIDHVAPQENEWRQAAVDFTVPPVGLSIDKVPCLKADGHETNLLVLDIPASDRVHATHKDEVYLRIGDESRKLTFQQRQELEFDKGQSTFESTPVEGTVADLLDRNLLDGWAEAVDHPDVERLLAARGLITRSGSLTVGAVLLFGRAPQASFPSAHVRILRYRGTDRGTGRRQQVVADERLEGPLPHQITQAMEKIAALLPTRRALSRAGRFEAVGAIPHDAWLEGLVNAVTHRSYSQAGDHVRVEIFDDRLEIESPGRFPGVVDLDDPEAMTRFARNPRIARVLADLSLVQELGEGVRRIFEEMRLAGLEHPRYHQTAGSVRLTLSTEPVDRALEARLSETGRDLVRAIRQRERASTGELADLLGRSRPVVIRDLKILEQARLVEWVGSSPKDPRAYWRLPR</sequence>
<dbReference type="AlphaFoldDB" id="A0A346XRX2"/>
<dbReference type="CDD" id="cd00090">
    <property type="entry name" value="HTH_ARSR"/>
    <property type="match status" value="1"/>
</dbReference>
<keyword evidence="2" id="KW-0067">ATP-binding</keyword>
<dbReference type="InterPro" id="IPR038461">
    <property type="entry name" value="Schlafen_AlbA_2_dom_sf"/>
</dbReference>
<protein>
    <submittedName>
        <fullName evidence="2">ATP-dependent DNA helicase</fullName>
    </submittedName>
</protein>
<dbReference type="InterPro" id="IPR007421">
    <property type="entry name" value="Schlafen_AlbA_2_dom"/>
</dbReference>
<reference evidence="2 3" key="1">
    <citation type="submission" date="2018-09" db="EMBL/GenBank/DDBJ databases">
        <title>Complete genome sequence of Euzebya sp. DY32-46 isolated from seawater of Pacific Ocean.</title>
        <authorList>
            <person name="Xu L."/>
            <person name="Wu Y.-H."/>
            <person name="Xu X.-W."/>
        </authorList>
    </citation>
    <scope>NUCLEOTIDE SEQUENCE [LARGE SCALE GENOMIC DNA]</scope>
    <source>
        <strain evidence="2 3">DY32-46</strain>
    </source>
</reference>
<evidence type="ECO:0000259" key="1">
    <source>
        <dbReference type="Pfam" id="PF04326"/>
    </source>
</evidence>
<feature type="domain" description="Schlafen AlbA-2" evidence="1">
    <location>
        <begin position="6"/>
        <end position="104"/>
    </location>
</feature>
<dbReference type="Pfam" id="PF13749">
    <property type="entry name" value="HATPase_c_4"/>
    <property type="match status" value="1"/>
</dbReference>
<organism evidence="2 3">
    <name type="scientific">Euzebya pacifica</name>
    <dbReference type="NCBI Taxonomy" id="1608957"/>
    <lineage>
        <taxon>Bacteria</taxon>
        <taxon>Bacillati</taxon>
        <taxon>Actinomycetota</taxon>
        <taxon>Nitriliruptoria</taxon>
        <taxon>Euzebyales</taxon>
    </lineage>
</organism>
<evidence type="ECO:0000313" key="3">
    <source>
        <dbReference type="Proteomes" id="UP000264006"/>
    </source>
</evidence>
<dbReference type="InterPro" id="IPR036390">
    <property type="entry name" value="WH_DNA-bd_sf"/>
</dbReference>
<dbReference type="KEGG" id="euz:DVS28_a0262"/>
<dbReference type="InterPro" id="IPR038475">
    <property type="entry name" value="RecG_C_sf"/>
</dbReference>
<dbReference type="InterPro" id="IPR036388">
    <property type="entry name" value="WH-like_DNA-bd_sf"/>
</dbReference>
<keyword evidence="2" id="KW-0378">Hydrolase</keyword>
<dbReference type="Pfam" id="PF25212">
    <property type="entry name" value="HVO_A0114"/>
    <property type="match status" value="1"/>
</dbReference>
<keyword evidence="2" id="KW-0547">Nucleotide-binding</keyword>
<dbReference type="Gene3D" id="1.10.10.10">
    <property type="entry name" value="Winged helix-like DNA-binding domain superfamily/Winged helix DNA-binding domain"/>
    <property type="match status" value="1"/>
</dbReference>
<dbReference type="PANTHER" id="PTHR30595">
    <property type="entry name" value="GLPR-RELATED TRANSCRIPTIONAL REPRESSOR"/>
    <property type="match status" value="1"/>
</dbReference>
<dbReference type="GO" id="GO:0004386">
    <property type="term" value="F:helicase activity"/>
    <property type="evidence" value="ECO:0007669"/>
    <property type="project" value="UniProtKB-KW"/>
</dbReference>
<gene>
    <name evidence="2" type="ORF">DVS28_a0262</name>
</gene>
<proteinExistence type="predicted"/>
<dbReference type="EMBL" id="CP031165">
    <property type="protein sequence ID" value="AXV04969.1"/>
    <property type="molecule type" value="Genomic_DNA"/>
</dbReference>
<dbReference type="PANTHER" id="PTHR30595:SF6">
    <property type="entry name" value="SCHLAFEN ALBA-2 DOMAIN-CONTAINING PROTEIN"/>
    <property type="match status" value="1"/>
</dbReference>
<dbReference type="Proteomes" id="UP000264006">
    <property type="component" value="Chromosome"/>
</dbReference>
<keyword evidence="2" id="KW-0347">Helicase</keyword>
<dbReference type="Gene3D" id="3.30.565.60">
    <property type="match status" value="1"/>
</dbReference>
<evidence type="ECO:0000313" key="2">
    <source>
        <dbReference type="EMBL" id="AXV04969.1"/>
    </source>
</evidence>
<name>A0A346XRX2_9ACTN</name>
<dbReference type="Gene3D" id="3.30.950.30">
    <property type="entry name" value="Schlafen, AAA domain"/>
    <property type="match status" value="1"/>
</dbReference>
<dbReference type="Pfam" id="PF04326">
    <property type="entry name" value="SLFN_AlbA_2"/>
    <property type="match status" value="1"/>
</dbReference>
<dbReference type="SUPFAM" id="SSF46785">
    <property type="entry name" value="Winged helix' DNA-binding domain"/>
    <property type="match status" value="1"/>
</dbReference>
<accession>A0A346XRX2</accession>
<keyword evidence="3" id="KW-1185">Reference proteome</keyword>
<dbReference type="InterPro" id="IPR011991">
    <property type="entry name" value="ArsR-like_HTH"/>
</dbReference>